<keyword evidence="2" id="KW-1185">Reference proteome</keyword>
<dbReference type="Proteomes" id="UP000004367">
    <property type="component" value="Unassembled WGS sequence"/>
</dbReference>
<reference evidence="1 2" key="1">
    <citation type="submission" date="2012-02" db="EMBL/GenBank/DDBJ databases">
        <title>Whole genome shotgun sequence of Mobilicoccus pelagius NBRC 104925.</title>
        <authorList>
            <person name="Yoshida Y."/>
            <person name="Hosoyama A."/>
            <person name="Tsuchikane K."/>
            <person name="Katsumata H."/>
            <person name="Yamazaki S."/>
            <person name="Fujita N."/>
        </authorList>
    </citation>
    <scope>NUCLEOTIDE SEQUENCE [LARGE SCALE GENOMIC DNA]</scope>
    <source>
        <strain evidence="1 2">NBRC 104925</strain>
    </source>
</reference>
<evidence type="ECO:0000313" key="2">
    <source>
        <dbReference type="Proteomes" id="UP000004367"/>
    </source>
</evidence>
<sequence length="105" mass="10860">MSAASAASAASAGPVARSTALPDALTVDLPALAARLAGIADDLSLHGRVSRRRFRSVVWDDDARAALDAELDRLDADLDALVAEVRARADSVRLGATSRWPGGIP</sequence>
<dbReference type="AlphaFoldDB" id="H5UVW4"/>
<dbReference type="EMBL" id="BAFE01000094">
    <property type="protein sequence ID" value="GAB49872.1"/>
    <property type="molecule type" value="Genomic_DNA"/>
</dbReference>
<accession>H5UVW4</accession>
<gene>
    <name evidence="1" type="ORF">MOPEL_135_01100</name>
</gene>
<comment type="caution">
    <text evidence="1">The sequence shown here is derived from an EMBL/GenBank/DDBJ whole genome shotgun (WGS) entry which is preliminary data.</text>
</comment>
<proteinExistence type="predicted"/>
<name>H5UVW4_9MICO</name>
<dbReference type="STRING" id="1089455.MOPEL_135_01100"/>
<protein>
    <submittedName>
        <fullName evidence="1">Uncharacterized protein</fullName>
    </submittedName>
</protein>
<evidence type="ECO:0000313" key="1">
    <source>
        <dbReference type="EMBL" id="GAB49872.1"/>
    </source>
</evidence>
<organism evidence="1 2">
    <name type="scientific">Mobilicoccus pelagius NBRC 104925</name>
    <dbReference type="NCBI Taxonomy" id="1089455"/>
    <lineage>
        <taxon>Bacteria</taxon>
        <taxon>Bacillati</taxon>
        <taxon>Actinomycetota</taxon>
        <taxon>Actinomycetes</taxon>
        <taxon>Micrococcales</taxon>
        <taxon>Dermatophilaceae</taxon>
        <taxon>Mobilicoccus</taxon>
    </lineage>
</organism>